<dbReference type="GO" id="GO:0003723">
    <property type="term" value="F:RNA binding"/>
    <property type="evidence" value="ECO:0007669"/>
    <property type="project" value="UniProtKB-KW"/>
</dbReference>
<comment type="caution">
    <text evidence="3">The sequence shown here is derived from an EMBL/GenBank/DDBJ whole genome shotgun (WGS) entry which is preliminary data.</text>
</comment>
<evidence type="ECO:0000313" key="3">
    <source>
        <dbReference type="EMBL" id="MTD01313.1"/>
    </source>
</evidence>
<proteinExistence type="predicted"/>
<feature type="compositionally biased region" description="Polar residues" evidence="2">
    <location>
        <begin position="104"/>
        <end position="113"/>
    </location>
</feature>
<dbReference type="PROSITE" id="PS50889">
    <property type="entry name" value="S4"/>
    <property type="match status" value="1"/>
</dbReference>
<keyword evidence="1" id="KW-0694">RNA-binding</keyword>
<accession>A0A2X4H754</accession>
<evidence type="ECO:0000256" key="2">
    <source>
        <dbReference type="SAM" id="MobiDB-lite"/>
    </source>
</evidence>
<dbReference type="InterPro" id="IPR036986">
    <property type="entry name" value="S4_RNA-bd_sf"/>
</dbReference>
<reference evidence="3 4" key="1">
    <citation type="submission" date="2019-11" db="EMBL/GenBank/DDBJ databases">
        <title>Streptococcus uberis isolated from clinical mastitis cases on a southeastern Queensland dairy.</title>
        <authorList>
            <person name="Workentine M.L."/>
            <person name="Price R."/>
            <person name="Olchowy T."/>
        </authorList>
    </citation>
    <scope>NUCLEOTIDE SEQUENCE [LARGE SCALE GENOMIC DNA]</scope>
    <source>
        <strain evidence="3 4">OLC4459-A17</strain>
    </source>
</reference>
<dbReference type="AlphaFoldDB" id="A0A2X4H754"/>
<gene>
    <name evidence="3" type="primary">yaaA</name>
    <name evidence="3" type="ORF">GKS16_03355</name>
</gene>
<feature type="region of interest" description="Disordered" evidence="2">
    <location>
        <begin position="99"/>
        <end position="129"/>
    </location>
</feature>
<protein>
    <submittedName>
        <fullName evidence="3">S4 domain-containing protein YaaA</fullName>
    </submittedName>
</protein>
<dbReference type="Gene3D" id="3.10.290.10">
    <property type="entry name" value="RNA-binding S4 domain"/>
    <property type="match status" value="1"/>
</dbReference>
<sequence length="129" mass="14643">MEYKLFTEFITLQALLKELGIIQSGGAIKSFLNGTTVLVNGTDEKRRGKKLRIGDVIRIPSQNIEIIIGEPSDDEMKKRIEDQKEKERVSKLVKELNQNKKSKVNQTINTTTKTKSDAKNRKPVRFPGT</sequence>
<dbReference type="EMBL" id="WLXI01000034">
    <property type="protein sequence ID" value="MTD01313.1"/>
    <property type="molecule type" value="Genomic_DNA"/>
</dbReference>
<organism evidence="3 4">
    <name type="scientific">Streptococcus uberis</name>
    <dbReference type="NCBI Taxonomy" id="1349"/>
    <lineage>
        <taxon>Bacteria</taxon>
        <taxon>Bacillati</taxon>
        <taxon>Bacillota</taxon>
        <taxon>Bacilli</taxon>
        <taxon>Lactobacillales</taxon>
        <taxon>Streptococcaceae</taxon>
        <taxon>Streptococcus</taxon>
    </lineage>
</organism>
<dbReference type="Pfam" id="PF13275">
    <property type="entry name" value="S4_2"/>
    <property type="match status" value="1"/>
</dbReference>
<dbReference type="RefSeq" id="WP_046389776.1">
    <property type="nucleotide sequence ID" value="NZ_BAABQA010000004.1"/>
</dbReference>
<evidence type="ECO:0000256" key="1">
    <source>
        <dbReference type="PROSITE-ProRule" id="PRU00182"/>
    </source>
</evidence>
<name>A0A2X4H754_STRUB</name>
<dbReference type="InterPro" id="IPR014330">
    <property type="entry name" value="RNA-bd_S4-rel_YaaA"/>
</dbReference>
<dbReference type="NCBIfam" id="TIGR02988">
    <property type="entry name" value="YaaA_near_RecF"/>
    <property type="match status" value="1"/>
</dbReference>
<dbReference type="Proteomes" id="UP000483839">
    <property type="component" value="Unassembled WGS sequence"/>
</dbReference>
<evidence type="ECO:0000313" key="4">
    <source>
        <dbReference type="Proteomes" id="UP000483839"/>
    </source>
</evidence>
<dbReference type="SUPFAM" id="SSF55174">
    <property type="entry name" value="Alpha-L RNA-binding motif"/>
    <property type="match status" value="1"/>
</dbReference>
<dbReference type="CDD" id="cd00165">
    <property type="entry name" value="S4"/>
    <property type="match status" value="1"/>
</dbReference>